<gene>
    <name evidence="9" type="ORF">EVAR_101462_1</name>
</gene>
<dbReference type="GO" id="GO:0001222">
    <property type="term" value="F:transcription corepressor binding"/>
    <property type="evidence" value="ECO:0007669"/>
    <property type="project" value="TreeGrafter"/>
</dbReference>
<evidence type="ECO:0000256" key="3">
    <source>
        <dbReference type="ARBA" id="ARBA00022737"/>
    </source>
</evidence>
<dbReference type="OrthoDB" id="7788983at2759"/>
<dbReference type="GO" id="GO:0005634">
    <property type="term" value="C:nucleus"/>
    <property type="evidence" value="ECO:0007669"/>
    <property type="project" value="UniProtKB-SubCell"/>
</dbReference>
<dbReference type="GO" id="GO:0000122">
    <property type="term" value="P:negative regulation of transcription by RNA polymerase II"/>
    <property type="evidence" value="ECO:0007669"/>
    <property type="project" value="TreeGrafter"/>
</dbReference>
<keyword evidence="5" id="KW-0539">Nucleus</keyword>
<feature type="non-terminal residue" evidence="9">
    <location>
        <position position="1"/>
    </location>
</feature>
<reference evidence="9 10" key="1">
    <citation type="journal article" date="2019" name="Commun. Biol.">
        <title>The bagworm genome reveals a unique fibroin gene that provides high tensile strength.</title>
        <authorList>
            <person name="Kono N."/>
            <person name="Nakamura H."/>
            <person name="Ohtoshi R."/>
            <person name="Tomita M."/>
            <person name="Numata K."/>
            <person name="Arakawa K."/>
        </authorList>
    </citation>
    <scope>NUCLEOTIDE SEQUENCE [LARGE SCALE GENOMIC DNA]</scope>
</reference>
<feature type="region of interest" description="Disordered" evidence="7">
    <location>
        <begin position="94"/>
        <end position="136"/>
    </location>
</feature>
<proteinExistence type="predicted"/>
<dbReference type="AlphaFoldDB" id="A0A4C1T8S3"/>
<evidence type="ECO:0000256" key="4">
    <source>
        <dbReference type="ARBA" id="ARBA00023108"/>
    </source>
</evidence>
<dbReference type="PANTHER" id="PTHR11269">
    <property type="entry name" value="PERIOD CIRCADIAN PROTEIN"/>
    <property type="match status" value="1"/>
</dbReference>
<dbReference type="Proteomes" id="UP000299102">
    <property type="component" value="Unassembled WGS sequence"/>
</dbReference>
<evidence type="ECO:0000313" key="9">
    <source>
        <dbReference type="EMBL" id="GBP09691.1"/>
    </source>
</evidence>
<keyword evidence="2" id="KW-0597">Phosphoprotein</keyword>
<comment type="caution">
    <text evidence="9">The sequence shown here is derived from an EMBL/GenBank/DDBJ whole genome shotgun (WGS) entry which is preliminary data.</text>
</comment>
<evidence type="ECO:0000256" key="1">
    <source>
        <dbReference type="ARBA" id="ARBA00004123"/>
    </source>
</evidence>
<keyword evidence="10" id="KW-1185">Reference proteome</keyword>
<feature type="domain" description="Period circadian-like C-terminal" evidence="8">
    <location>
        <begin position="2"/>
        <end position="63"/>
    </location>
</feature>
<protein>
    <recommendedName>
        <fullName evidence="6">Period circadian protein</fullName>
    </recommendedName>
</protein>
<dbReference type="InterPro" id="IPR050760">
    <property type="entry name" value="Period_circadian_regulator"/>
</dbReference>
<evidence type="ECO:0000256" key="5">
    <source>
        <dbReference type="ARBA" id="ARBA00023242"/>
    </source>
</evidence>
<dbReference type="GO" id="GO:0000976">
    <property type="term" value="F:transcription cis-regulatory region binding"/>
    <property type="evidence" value="ECO:0007669"/>
    <property type="project" value="TreeGrafter"/>
</dbReference>
<feature type="region of interest" description="Disordered" evidence="7">
    <location>
        <begin position="61"/>
        <end position="82"/>
    </location>
</feature>
<name>A0A4C1T8S3_EUMVA</name>
<evidence type="ECO:0000256" key="7">
    <source>
        <dbReference type="SAM" id="MobiDB-lite"/>
    </source>
</evidence>
<dbReference type="GO" id="GO:0043153">
    <property type="term" value="P:entrainment of circadian clock by photoperiod"/>
    <property type="evidence" value="ECO:0007669"/>
    <property type="project" value="TreeGrafter"/>
</dbReference>
<accession>A0A4C1T8S3</accession>
<evidence type="ECO:0000313" key="10">
    <source>
        <dbReference type="Proteomes" id="UP000299102"/>
    </source>
</evidence>
<dbReference type="Pfam" id="PF12114">
    <property type="entry name" value="Period_C"/>
    <property type="match status" value="1"/>
</dbReference>
<organism evidence="9 10">
    <name type="scientific">Eumeta variegata</name>
    <name type="common">Bagworm moth</name>
    <name type="synonym">Eumeta japonica</name>
    <dbReference type="NCBI Taxonomy" id="151549"/>
    <lineage>
        <taxon>Eukaryota</taxon>
        <taxon>Metazoa</taxon>
        <taxon>Ecdysozoa</taxon>
        <taxon>Arthropoda</taxon>
        <taxon>Hexapoda</taxon>
        <taxon>Insecta</taxon>
        <taxon>Pterygota</taxon>
        <taxon>Neoptera</taxon>
        <taxon>Endopterygota</taxon>
        <taxon>Lepidoptera</taxon>
        <taxon>Glossata</taxon>
        <taxon>Ditrysia</taxon>
        <taxon>Tineoidea</taxon>
        <taxon>Psychidae</taxon>
        <taxon>Oiketicinae</taxon>
        <taxon>Eumeta</taxon>
    </lineage>
</organism>
<dbReference type="InterPro" id="IPR022728">
    <property type="entry name" value="Period_circadian-like_C"/>
</dbReference>
<keyword evidence="4" id="KW-0090">Biological rhythms</keyword>
<sequence length="136" mass="15021">VNVTSELIYKYQIRTKDMNDVLQSDMRKIVSMEQSKLVNEQLGQLYLDLQLEGVAARLTLEEGVTSSGSSGDDASSISHKRRKGTYSKLVMVYEEDAPLPPPDPEATASFPPFESKEAPPVPSLKPEGASRCHRPN</sequence>
<evidence type="ECO:0000259" key="8">
    <source>
        <dbReference type="Pfam" id="PF12114"/>
    </source>
</evidence>
<keyword evidence="3" id="KW-0677">Repeat</keyword>
<evidence type="ECO:0000256" key="2">
    <source>
        <dbReference type="ARBA" id="ARBA00022553"/>
    </source>
</evidence>
<dbReference type="GO" id="GO:0032922">
    <property type="term" value="P:circadian regulation of gene expression"/>
    <property type="evidence" value="ECO:0007669"/>
    <property type="project" value="TreeGrafter"/>
</dbReference>
<dbReference type="GO" id="GO:0005737">
    <property type="term" value="C:cytoplasm"/>
    <property type="evidence" value="ECO:0007669"/>
    <property type="project" value="TreeGrafter"/>
</dbReference>
<dbReference type="EMBL" id="BGZK01004563">
    <property type="protein sequence ID" value="GBP09691.1"/>
    <property type="molecule type" value="Genomic_DNA"/>
</dbReference>
<comment type="subcellular location">
    <subcellularLocation>
        <location evidence="1">Nucleus</location>
    </subcellularLocation>
</comment>
<dbReference type="PANTHER" id="PTHR11269:SF16">
    <property type="entry name" value="PERIOD CIRCADIAN PROTEIN"/>
    <property type="match status" value="1"/>
</dbReference>
<evidence type="ECO:0000256" key="6">
    <source>
        <dbReference type="ARBA" id="ARBA00040849"/>
    </source>
</evidence>
<dbReference type="STRING" id="151549.A0A4C1T8S3"/>
<feature type="compositionally biased region" description="Low complexity" evidence="7">
    <location>
        <begin position="66"/>
        <end position="77"/>
    </location>
</feature>